<evidence type="ECO:0000256" key="3">
    <source>
        <dbReference type="ARBA" id="ARBA00023125"/>
    </source>
</evidence>
<dbReference type="PROSITE" id="PS51898">
    <property type="entry name" value="TYR_RECOMBINASE"/>
    <property type="match status" value="1"/>
</dbReference>
<dbReference type="GO" id="GO:0015074">
    <property type="term" value="P:DNA integration"/>
    <property type="evidence" value="ECO:0007669"/>
    <property type="project" value="UniProtKB-KW"/>
</dbReference>
<comment type="similarity">
    <text evidence="1">Belongs to the 'phage' integrase family.</text>
</comment>
<dbReference type="InterPro" id="IPR011010">
    <property type="entry name" value="DNA_brk_join_enz"/>
</dbReference>
<evidence type="ECO:0000259" key="7">
    <source>
        <dbReference type="PROSITE" id="PS51900"/>
    </source>
</evidence>
<feature type="domain" description="Core-binding (CB)" evidence="7">
    <location>
        <begin position="129"/>
        <end position="205"/>
    </location>
</feature>
<evidence type="ECO:0000313" key="8">
    <source>
        <dbReference type="EMBL" id="RDI60877.1"/>
    </source>
</evidence>
<organism evidence="8 9">
    <name type="scientific">Microvirga subterranea</name>
    <dbReference type="NCBI Taxonomy" id="186651"/>
    <lineage>
        <taxon>Bacteria</taxon>
        <taxon>Pseudomonadati</taxon>
        <taxon>Pseudomonadota</taxon>
        <taxon>Alphaproteobacteria</taxon>
        <taxon>Hyphomicrobiales</taxon>
        <taxon>Methylobacteriaceae</taxon>
        <taxon>Microvirga</taxon>
    </lineage>
</organism>
<dbReference type="AlphaFoldDB" id="A0A370HQR9"/>
<keyword evidence="3 5" id="KW-0238">DNA-binding</keyword>
<dbReference type="Gene3D" id="1.10.443.10">
    <property type="entry name" value="Intergrase catalytic core"/>
    <property type="match status" value="1"/>
</dbReference>
<sequence>MRKRDQHLKLRGDNYHFVLRVPTDVAPVVGKKLIQESLKTSNLTEARRKRDQLEAHHKARWNIIRDALKTRHMSPELASLAATIRNILADLPDDEATLRITGKIAEQIEDQLTVKAAAEFQGKATGELKSMEDAVTEFLARATLKDSTKRLYRSALNVVCDRFPYISDIDRKTARIFLQAYAETHTPKAIKNLIAAASSLYAFHGFDPSVWKEHKLYPGKENTDRGIWTDGEVHRLIEAARKVDPRMADALTIAAYTGMRRQEIAQFRYDEAKNQIVVEAAFSKTKDSIRRIPCHPEAREAVQRFIRDRLSVHMLSSRLPQVIEAANVEKEIKIDGKPHKRDLHAFRHTFASKLAEAGADEASIARLLGHAPRGVTRMYSNKVDPDSLRPALELLKYPSVSE</sequence>
<dbReference type="InterPro" id="IPR044068">
    <property type="entry name" value="CB"/>
</dbReference>
<dbReference type="PANTHER" id="PTHR30349:SF41">
    <property type="entry name" value="INTEGRASE_RECOMBINASE PROTEIN MJ0367-RELATED"/>
    <property type="match status" value="1"/>
</dbReference>
<comment type="caution">
    <text evidence="8">The sequence shown here is derived from an EMBL/GenBank/DDBJ whole genome shotgun (WGS) entry which is preliminary data.</text>
</comment>
<feature type="domain" description="Tyr recombinase" evidence="6">
    <location>
        <begin position="223"/>
        <end position="393"/>
    </location>
</feature>
<gene>
    <name evidence="8" type="ORF">DES45_102265</name>
</gene>
<dbReference type="PROSITE" id="PS51900">
    <property type="entry name" value="CB"/>
    <property type="match status" value="1"/>
</dbReference>
<name>A0A370HQR9_9HYPH</name>
<proteinExistence type="inferred from homology"/>
<evidence type="ECO:0000259" key="6">
    <source>
        <dbReference type="PROSITE" id="PS51898"/>
    </source>
</evidence>
<keyword evidence="4" id="KW-0233">DNA recombination</keyword>
<dbReference type="InterPro" id="IPR046668">
    <property type="entry name" value="DUF6538"/>
</dbReference>
<dbReference type="Pfam" id="PF20172">
    <property type="entry name" value="DUF6538"/>
    <property type="match status" value="1"/>
</dbReference>
<dbReference type="GO" id="GO:0006310">
    <property type="term" value="P:DNA recombination"/>
    <property type="evidence" value="ECO:0007669"/>
    <property type="project" value="UniProtKB-KW"/>
</dbReference>
<dbReference type="InterPro" id="IPR002104">
    <property type="entry name" value="Integrase_catalytic"/>
</dbReference>
<dbReference type="SUPFAM" id="SSF56349">
    <property type="entry name" value="DNA breaking-rejoining enzymes"/>
    <property type="match status" value="1"/>
</dbReference>
<evidence type="ECO:0000256" key="4">
    <source>
        <dbReference type="ARBA" id="ARBA00023172"/>
    </source>
</evidence>
<reference evidence="8 9" key="1">
    <citation type="submission" date="2018-07" db="EMBL/GenBank/DDBJ databases">
        <title>Genomic Encyclopedia of Type Strains, Phase IV (KMG-IV): sequencing the most valuable type-strain genomes for metagenomic binning, comparative biology and taxonomic classification.</title>
        <authorList>
            <person name="Goeker M."/>
        </authorList>
    </citation>
    <scope>NUCLEOTIDE SEQUENCE [LARGE SCALE GENOMIC DNA]</scope>
    <source>
        <strain evidence="8 9">DSM 14364</strain>
    </source>
</reference>
<dbReference type="InterPro" id="IPR050090">
    <property type="entry name" value="Tyrosine_recombinase_XerCD"/>
</dbReference>
<accession>A0A370HQR9</accession>
<keyword evidence="9" id="KW-1185">Reference proteome</keyword>
<dbReference type="EMBL" id="QQBB01000002">
    <property type="protein sequence ID" value="RDI60877.1"/>
    <property type="molecule type" value="Genomic_DNA"/>
</dbReference>
<dbReference type="GO" id="GO:0003677">
    <property type="term" value="F:DNA binding"/>
    <property type="evidence" value="ECO:0007669"/>
    <property type="project" value="UniProtKB-UniRule"/>
</dbReference>
<evidence type="ECO:0000256" key="5">
    <source>
        <dbReference type="PROSITE-ProRule" id="PRU01248"/>
    </source>
</evidence>
<protein>
    <submittedName>
        <fullName evidence="8">Site-specific recombinase XerD</fullName>
    </submittedName>
</protein>
<keyword evidence="2" id="KW-0229">DNA integration</keyword>
<evidence type="ECO:0000256" key="2">
    <source>
        <dbReference type="ARBA" id="ARBA00022908"/>
    </source>
</evidence>
<dbReference type="InterPro" id="IPR013762">
    <property type="entry name" value="Integrase-like_cat_sf"/>
</dbReference>
<dbReference type="Proteomes" id="UP000254925">
    <property type="component" value="Unassembled WGS sequence"/>
</dbReference>
<evidence type="ECO:0000313" key="9">
    <source>
        <dbReference type="Proteomes" id="UP000254925"/>
    </source>
</evidence>
<evidence type="ECO:0000256" key="1">
    <source>
        <dbReference type="ARBA" id="ARBA00008857"/>
    </source>
</evidence>
<dbReference type="PANTHER" id="PTHR30349">
    <property type="entry name" value="PHAGE INTEGRASE-RELATED"/>
    <property type="match status" value="1"/>
</dbReference>
<dbReference type="Pfam" id="PF00589">
    <property type="entry name" value="Phage_integrase"/>
    <property type="match status" value="1"/>
</dbReference>